<keyword evidence="1" id="KW-0732">Signal</keyword>
<dbReference type="Proteomes" id="UP000275777">
    <property type="component" value="Chromosome"/>
</dbReference>
<protein>
    <submittedName>
        <fullName evidence="3">Bacterial extracellular solute-binding proteins, family 3</fullName>
    </submittedName>
</protein>
<dbReference type="Pfam" id="PF00497">
    <property type="entry name" value="SBP_bac_3"/>
    <property type="match status" value="1"/>
</dbReference>
<dbReference type="PANTHER" id="PTHR38834:SF3">
    <property type="entry name" value="SOLUTE-BINDING PROTEIN FAMILY 3_N-TERMINAL DOMAIN-CONTAINING PROTEIN"/>
    <property type="match status" value="1"/>
</dbReference>
<dbReference type="AlphaFoldDB" id="A0A447TFF6"/>
<proteinExistence type="predicted"/>
<evidence type="ECO:0000313" key="4">
    <source>
        <dbReference type="Proteomes" id="UP000275777"/>
    </source>
</evidence>
<evidence type="ECO:0000259" key="2">
    <source>
        <dbReference type="Pfam" id="PF00497"/>
    </source>
</evidence>
<dbReference type="SUPFAM" id="SSF53850">
    <property type="entry name" value="Periplasmic binding protein-like II"/>
    <property type="match status" value="1"/>
</dbReference>
<feature type="domain" description="Solute-binding protein family 3/N-terminal" evidence="2">
    <location>
        <begin position="31"/>
        <end position="240"/>
    </location>
</feature>
<feature type="signal peptide" evidence="1">
    <location>
        <begin position="1"/>
        <end position="23"/>
    </location>
</feature>
<feature type="chain" id="PRO_5018973436" evidence="1">
    <location>
        <begin position="24"/>
        <end position="259"/>
    </location>
</feature>
<evidence type="ECO:0000313" key="3">
    <source>
        <dbReference type="EMBL" id="VEB43626.1"/>
    </source>
</evidence>
<evidence type="ECO:0000256" key="1">
    <source>
        <dbReference type="SAM" id="SignalP"/>
    </source>
</evidence>
<organism evidence="3 4">
    <name type="scientific">Chromobacterium violaceum</name>
    <dbReference type="NCBI Taxonomy" id="536"/>
    <lineage>
        <taxon>Bacteria</taxon>
        <taxon>Pseudomonadati</taxon>
        <taxon>Pseudomonadota</taxon>
        <taxon>Betaproteobacteria</taxon>
        <taxon>Neisseriales</taxon>
        <taxon>Chromobacteriaceae</taxon>
        <taxon>Chromobacterium</taxon>
    </lineage>
</organism>
<gene>
    <name evidence="3" type="ORF">NCTC9695_04085</name>
</gene>
<sequence>MGSLWRIAYCLSLLVALGENANAVQLLTHEEEPNNFTKEGGIVGLYPEVAHEIQHRLGQQLPITMLPWARAFAKLQSEPTTCILDMARTPERENKFQWIGPVTTGRFGFYAKRSNRLRIHNLAEAKAVDRVLVPKGWYTHDLLKKLGFRNLEPTMSPETMVAMLLHDRGKLMFAAAFTLPRLLVKAEARWDDVEMVMLVNQSQSYIACSLDTPSEFVIAWQRMLVAMKRDGTFGSMFQKWRPDDTPPGIAPEPYIAITN</sequence>
<dbReference type="InterPro" id="IPR001638">
    <property type="entry name" value="Solute-binding_3/MltF_N"/>
</dbReference>
<dbReference type="Gene3D" id="3.40.190.10">
    <property type="entry name" value="Periplasmic binding protein-like II"/>
    <property type="match status" value="2"/>
</dbReference>
<name>A0A447TFF6_CHRVL</name>
<dbReference type="PANTHER" id="PTHR38834">
    <property type="entry name" value="PERIPLASMIC SUBSTRATE BINDING PROTEIN FAMILY 3"/>
    <property type="match status" value="1"/>
</dbReference>
<dbReference type="EMBL" id="LR134182">
    <property type="protein sequence ID" value="VEB43626.1"/>
    <property type="molecule type" value="Genomic_DNA"/>
</dbReference>
<accession>A0A447TFF6</accession>
<reference evidence="3 4" key="1">
    <citation type="submission" date="2018-12" db="EMBL/GenBank/DDBJ databases">
        <authorList>
            <consortium name="Pathogen Informatics"/>
        </authorList>
    </citation>
    <scope>NUCLEOTIDE SEQUENCE [LARGE SCALE GENOMIC DNA]</scope>
    <source>
        <strain evidence="3 4">NCTC9695</strain>
    </source>
</reference>